<dbReference type="InterPro" id="IPR010255">
    <property type="entry name" value="Haem_peroxidase_sf"/>
</dbReference>
<dbReference type="Pfam" id="PF00141">
    <property type="entry name" value="peroxidase"/>
    <property type="match status" value="1"/>
</dbReference>
<protein>
    <recommendedName>
        <fullName evidence="2">Plant heme peroxidase family profile domain-containing protein</fullName>
    </recommendedName>
</protein>
<accession>A0ABR0XMR3</accession>
<evidence type="ECO:0000259" key="2">
    <source>
        <dbReference type="PROSITE" id="PS50873"/>
    </source>
</evidence>
<dbReference type="InterPro" id="IPR002016">
    <property type="entry name" value="Haem_peroxidase"/>
</dbReference>
<sequence>MVRVLGLAVREYLFLGLDSRRSWRTPPPTNRSRPHRRRHLRLFFHDCFVGGCDVSVLVSSTRFGKCSHWKERTTRQDRSKLNG</sequence>
<proteinExistence type="inferred from homology"/>
<evidence type="ECO:0000256" key="1">
    <source>
        <dbReference type="RuleBase" id="RU004241"/>
    </source>
</evidence>
<reference evidence="3 4" key="1">
    <citation type="journal article" date="2021" name="Comput. Struct. Biotechnol. J.">
        <title>De novo genome assembly of the potent medicinal plant Rehmannia glutinosa using nanopore technology.</title>
        <authorList>
            <person name="Ma L."/>
            <person name="Dong C."/>
            <person name="Song C."/>
            <person name="Wang X."/>
            <person name="Zheng X."/>
            <person name="Niu Y."/>
            <person name="Chen S."/>
            <person name="Feng W."/>
        </authorList>
    </citation>
    <scope>NUCLEOTIDE SEQUENCE [LARGE SCALE GENOMIC DNA]</scope>
    <source>
        <strain evidence="3">DH-2019</strain>
    </source>
</reference>
<organism evidence="3 4">
    <name type="scientific">Rehmannia glutinosa</name>
    <name type="common">Chinese foxglove</name>
    <dbReference type="NCBI Taxonomy" id="99300"/>
    <lineage>
        <taxon>Eukaryota</taxon>
        <taxon>Viridiplantae</taxon>
        <taxon>Streptophyta</taxon>
        <taxon>Embryophyta</taxon>
        <taxon>Tracheophyta</taxon>
        <taxon>Spermatophyta</taxon>
        <taxon>Magnoliopsida</taxon>
        <taxon>eudicotyledons</taxon>
        <taxon>Gunneridae</taxon>
        <taxon>Pentapetalae</taxon>
        <taxon>asterids</taxon>
        <taxon>lamiids</taxon>
        <taxon>Lamiales</taxon>
        <taxon>Orobanchaceae</taxon>
        <taxon>Rehmannieae</taxon>
        <taxon>Rehmannia</taxon>
    </lineage>
</organism>
<evidence type="ECO:0000313" key="3">
    <source>
        <dbReference type="EMBL" id="KAK6160454.1"/>
    </source>
</evidence>
<dbReference type="PROSITE" id="PS50873">
    <property type="entry name" value="PEROXIDASE_4"/>
    <property type="match status" value="1"/>
</dbReference>
<dbReference type="Gene3D" id="1.10.520.10">
    <property type="match status" value="1"/>
</dbReference>
<dbReference type="Proteomes" id="UP001318860">
    <property type="component" value="Unassembled WGS sequence"/>
</dbReference>
<dbReference type="EMBL" id="JABTTQ020000003">
    <property type="protein sequence ID" value="KAK6160454.1"/>
    <property type="molecule type" value="Genomic_DNA"/>
</dbReference>
<name>A0ABR0XMR3_REHGL</name>
<comment type="similarity">
    <text evidence="1">Belongs to the peroxidase family.</text>
</comment>
<feature type="domain" description="Plant heme peroxidase family profile" evidence="2">
    <location>
        <begin position="40"/>
        <end position="83"/>
    </location>
</feature>
<keyword evidence="4" id="KW-1185">Reference proteome</keyword>
<evidence type="ECO:0000313" key="4">
    <source>
        <dbReference type="Proteomes" id="UP001318860"/>
    </source>
</evidence>
<dbReference type="SUPFAM" id="SSF48113">
    <property type="entry name" value="Heme-dependent peroxidases"/>
    <property type="match status" value="1"/>
</dbReference>
<gene>
    <name evidence="3" type="ORF">DH2020_003835</name>
</gene>
<comment type="caution">
    <text evidence="3">The sequence shown here is derived from an EMBL/GenBank/DDBJ whole genome shotgun (WGS) entry which is preliminary data.</text>
</comment>